<protein>
    <recommendedName>
        <fullName evidence="1">Isochorismatase-like domain-containing protein</fullName>
    </recommendedName>
</protein>
<sequence length="198" mass="21675">MTLVAKVKESESVKTREDEMLTRENTGLIVVDIQGKLAGLVQDSARLIVNTTLLIKGVKALNLPILWLEQNPEKLGGTVPEIASALSPNRPIPKYTFDACGAEAFIQAVQESNITKWLVCGIEAHICVYQTVLSLLELGHEVELVCDCVSSRTTFNKELAIAKLTSKGAGMTGLEMCLYELVADCRAAEFKEILRLIK</sequence>
<dbReference type="STRING" id="177439.DP1719"/>
<dbReference type="Gene3D" id="3.40.50.850">
    <property type="entry name" value="Isochorismatase-like"/>
    <property type="match status" value="1"/>
</dbReference>
<evidence type="ECO:0000313" key="2">
    <source>
        <dbReference type="EMBL" id="CAG36448.1"/>
    </source>
</evidence>
<dbReference type="eggNOG" id="COG1335">
    <property type="taxonomic scope" value="Bacteria"/>
</dbReference>
<reference evidence="3" key="1">
    <citation type="journal article" date="2004" name="Environ. Microbiol.">
        <title>The genome of Desulfotalea psychrophila, a sulfate-reducing bacterium from permanently cold Arctic sediments.</title>
        <authorList>
            <person name="Rabus R."/>
            <person name="Ruepp A."/>
            <person name="Frickey T."/>
            <person name="Rattei T."/>
            <person name="Fartmann B."/>
            <person name="Stark M."/>
            <person name="Bauer M."/>
            <person name="Zibat A."/>
            <person name="Lombardot T."/>
            <person name="Becker I."/>
            <person name="Amann J."/>
            <person name="Gellner K."/>
            <person name="Teeling H."/>
            <person name="Leuschner W.D."/>
            <person name="Gloeckner F.-O."/>
            <person name="Lupas A.N."/>
            <person name="Amann R."/>
            <person name="Klenk H.-P."/>
        </authorList>
    </citation>
    <scope>NUCLEOTIDE SEQUENCE [LARGE SCALE GENOMIC DNA]</scope>
    <source>
        <strain evidence="3">DSM 12343 / LSv54</strain>
    </source>
</reference>
<name>Q6AMH7_DESPS</name>
<keyword evidence="3" id="KW-1185">Reference proteome</keyword>
<gene>
    <name evidence="2" type="ordered locus">DP1719</name>
</gene>
<dbReference type="AlphaFoldDB" id="Q6AMH7"/>
<evidence type="ECO:0000313" key="3">
    <source>
        <dbReference type="Proteomes" id="UP000000602"/>
    </source>
</evidence>
<dbReference type="PANTHER" id="PTHR14119">
    <property type="entry name" value="HYDROLASE"/>
    <property type="match status" value="1"/>
</dbReference>
<dbReference type="KEGG" id="dps:DP1719"/>
<feature type="domain" description="Isochorismatase-like" evidence="1">
    <location>
        <begin position="27"/>
        <end position="173"/>
    </location>
</feature>
<dbReference type="InterPro" id="IPR050993">
    <property type="entry name" value="Isochorismatase_domain"/>
</dbReference>
<accession>Q6AMH7</accession>
<dbReference type="HOGENOM" id="CLU_066901_0_1_7"/>
<dbReference type="InterPro" id="IPR000868">
    <property type="entry name" value="Isochorismatase-like_dom"/>
</dbReference>
<dbReference type="SUPFAM" id="SSF52499">
    <property type="entry name" value="Isochorismatase-like hydrolases"/>
    <property type="match status" value="1"/>
</dbReference>
<dbReference type="EMBL" id="CR522870">
    <property type="protein sequence ID" value="CAG36448.1"/>
    <property type="molecule type" value="Genomic_DNA"/>
</dbReference>
<evidence type="ECO:0000259" key="1">
    <source>
        <dbReference type="Pfam" id="PF00857"/>
    </source>
</evidence>
<organism evidence="2 3">
    <name type="scientific">Desulfotalea psychrophila (strain LSv54 / DSM 12343)</name>
    <dbReference type="NCBI Taxonomy" id="177439"/>
    <lineage>
        <taxon>Bacteria</taxon>
        <taxon>Pseudomonadati</taxon>
        <taxon>Thermodesulfobacteriota</taxon>
        <taxon>Desulfobulbia</taxon>
        <taxon>Desulfobulbales</taxon>
        <taxon>Desulfocapsaceae</taxon>
        <taxon>Desulfotalea</taxon>
    </lineage>
</organism>
<dbReference type="Proteomes" id="UP000000602">
    <property type="component" value="Chromosome"/>
</dbReference>
<dbReference type="InterPro" id="IPR036380">
    <property type="entry name" value="Isochorismatase-like_sf"/>
</dbReference>
<dbReference type="PANTHER" id="PTHR14119:SF3">
    <property type="entry name" value="ISOCHORISMATASE DOMAIN-CONTAINING PROTEIN 2"/>
    <property type="match status" value="1"/>
</dbReference>
<dbReference type="Pfam" id="PF00857">
    <property type="entry name" value="Isochorismatase"/>
    <property type="match status" value="1"/>
</dbReference>
<proteinExistence type="predicted"/>